<feature type="region of interest" description="Disordered" evidence="1">
    <location>
        <begin position="228"/>
        <end position="256"/>
    </location>
</feature>
<evidence type="ECO:0000256" key="1">
    <source>
        <dbReference type="SAM" id="MobiDB-lite"/>
    </source>
</evidence>
<protein>
    <submittedName>
        <fullName evidence="2">Uncharacterized protein</fullName>
    </submittedName>
</protein>
<name>A0A8H5HUN1_9AGAR</name>
<dbReference type="EMBL" id="JAACJN010000019">
    <property type="protein sequence ID" value="KAF5389864.1"/>
    <property type="molecule type" value="Genomic_DNA"/>
</dbReference>
<accession>A0A8H5HUN1</accession>
<keyword evidence="3" id="KW-1185">Reference proteome</keyword>
<dbReference type="Proteomes" id="UP000518752">
    <property type="component" value="Unassembled WGS sequence"/>
</dbReference>
<sequence length="298" mass="33476">MESSSNIQRLELDKKAVERTARHRDYPSEQVEIKPDTDMLNEAKEAAIELMLKIIQIHAKVKRARRKLLRYELELGELSIDGVDLYEQLLLDEELLSTHIQKLPSLVPIDLTWVMIQEQVTRLDALNAGDLEHIPTVYSKATDCDDEKVTLQTQFQQVSVQYGPGLSREKAIQSSISSIWESVNAAGWSQSPIADDDHAIDDYHSSLSLAKLTLQRAIEEEQIVLSAESQVPSRNQPIVDRDSSATNSPSNRLLGHISPQSLQGLSPLSQLSHLTTTSTIVTNETGPFRFLRLRIGIY</sequence>
<evidence type="ECO:0000313" key="3">
    <source>
        <dbReference type="Proteomes" id="UP000518752"/>
    </source>
</evidence>
<reference evidence="2 3" key="1">
    <citation type="journal article" date="2020" name="ISME J.">
        <title>Uncovering the hidden diversity of litter-decomposition mechanisms in mushroom-forming fungi.</title>
        <authorList>
            <person name="Floudas D."/>
            <person name="Bentzer J."/>
            <person name="Ahren D."/>
            <person name="Johansson T."/>
            <person name="Persson P."/>
            <person name="Tunlid A."/>
        </authorList>
    </citation>
    <scope>NUCLEOTIDE SEQUENCE [LARGE SCALE GENOMIC DNA]</scope>
    <source>
        <strain evidence="2 3">CBS 406.79</strain>
    </source>
</reference>
<evidence type="ECO:0000313" key="2">
    <source>
        <dbReference type="EMBL" id="KAF5389864.1"/>
    </source>
</evidence>
<comment type="caution">
    <text evidence="2">The sequence shown here is derived from an EMBL/GenBank/DDBJ whole genome shotgun (WGS) entry which is preliminary data.</text>
</comment>
<organism evidence="2 3">
    <name type="scientific">Collybiopsis confluens</name>
    <dbReference type="NCBI Taxonomy" id="2823264"/>
    <lineage>
        <taxon>Eukaryota</taxon>
        <taxon>Fungi</taxon>
        <taxon>Dikarya</taxon>
        <taxon>Basidiomycota</taxon>
        <taxon>Agaricomycotina</taxon>
        <taxon>Agaricomycetes</taxon>
        <taxon>Agaricomycetidae</taxon>
        <taxon>Agaricales</taxon>
        <taxon>Marasmiineae</taxon>
        <taxon>Omphalotaceae</taxon>
        <taxon>Collybiopsis</taxon>
    </lineage>
</organism>
<gene>
    <name evidence="2" type="ORF">D9757_003558</name>
</gene>
<dbReference type="AlphaFoldDB" id="A0A8H5HUN1"/>
<proteinExistence type="predicted"/>